<dbReference type="InterPro" id="IPR027370">
    <property type="entry name" value="Znf-RING_euk"/>
</dbReference>
<dbReference type="GO" id="GO:0008270">
    <property type="term" value="F:zinc ion binding"/>
    <property type="evidence" value="ECO:0007669"/>
    <property type="project" value="UniProtKB-KW"/>
</dbReference>
<dbReference type="InterPro" id="IPR044066">
    <property type="entry name" value="TRIAD_supradom"/>
</dbReference>
<dbReference type="PROSITE" id="PS51873">
    <property type="entry name" value="TRIAD"/>
    <property type="match status" value="1"/>
</dbReference>
<dbReference type="CDD" id="cd22582">
    <property type="entry name" value="BRcat_RBR_unk"/>
    <property type="match status" value="1"/>
</dbReference>
<evidence type="ECO:0000256" key="7">
    <source>
        <dbReference type="ARBA" id="ARBA00022723"/>
    </source>
</evidence>
<name>A0AAV8D2Z3_9POAL</name>
<comment type="similarity">
    <text evidence="4">Belongs to the RBR family. Ariadne subfamily.</text>
</comment>
<evidence type="ECO:0000259" key="14">
    <source>
        <dbReference type="PROSITE" id="PS51873"/>
    </source>
</evidence>
<dbReference type="PROSITE" id="PS00518">
    <property type="entry name" value="ZF_RING_1"/>
    <property type="match status" value="1"/>
</dbReference>
<evidence type="ECO:0000256" key="8">
    <source>
        <dbReference type="ARBA" id="ARBA00022737"/>
    </source>
</evidence>
<keyword evidence="16" id="KW-1185">Reference proteome</keyword>
<organism evidence="15 16">
    <name type="scientific">Rhynchospora pubera</name>
    <dbReference type="NCBI Taxonomy" id="906938"/>
    <lineage>
        <taxon>Eukaryota</taxon>
        <taxon>Viridiplantae</taxon>
        <taxon>Streptophyta</taxon>
        <taxon>Embryophyta</taxon>
        <taxon>Tracheophyta</taxon>
        <taxon>Spermatophyta</taxon>
        <taxon>Magnoliopsida</taxon>
        <taxon>Liliopsida</taxon>
        <taxon>Poales</taxon>
        <taxon>Cyperaceae</taxon>
        <taxon>Cyperoideae</taxon>
        <taxon>Rhynchosporeae</taxon>
        <taxon>Rhynchospora</taxon>
    </lineage>
</organism>
<dbReference type="PROSITE" id="PS50089">
    <property type="entry name" value="ZF_RING_2"/>
    <property type="match status" value="1"/>
</dbReference>
<evidence type="ECO:0000256" key="9">
    <source>
        <dbReference type="ARBA" id="ARBA00022771"/>
    </source>
</evidence>
<dbReference type="FunFam" id="3.30.40.10:FF:000230">
    <property type="entry name" value="RBR-type E3 ubiquitin transferase"/>
    <property type="match status" value="1"/>
</dbReference>
<dbReference type="EMBL" id="JAMFTS010000004">
    <property type="protein sequence ID" value="KAJ4761112.1"/>
    <property type="molecule type" value="Genomic_DNA"/>
</dbReference>
<keyword evidence="9 12" id="KW-0863">Zinc-finger</keyword>
<sequence length="285" mass="32227">MGEPSYANIRDQVDDFYISALSNGDKRHDLIPISDENYAMELQLQEVLFSSITVSPKPVKIVRECRSSSSSSSSSSQAGQLFCKICMETVSASDLFKTSKVCSHVFCRDCLSCYLGTEIQENIWAVRCPEENCKAVLEPGMCQELLPSEVFKRWESALCESMVLGAQKIHCPFKDCSALMLHDADETVTRSECPSCRRFFCAACKVAWHSGLSCEEVGKLGEDEKGKEDLLMMQMAKEKKWRRCPRCKYFVEKKDGCLHITCRCRFEFCYGCGKMWDITHASCST</sequence>
<evidence type="ECO:0000256" key="5">
    <source>
        <dbReference type="ARBA" id="ARBA00012251"/>
    </source>
</evidence>
<dbReference type="FunFam" id="1.20.120.1750:FF:000018">
    <property type="entry name" value="RBR-type E3 ubiquitin transferase"/>
    <property type="match status" value="1"/>
</dbReference>
<dbReference type="InterPro" id="IPR017907">
    <property type="entry name" value="Znf_RING_CS"/>
</dbReference>
<evidence type="ECO:0000259" key="13">
    <source>
        <dbReference type="PROSITE" id="PS50089"/>
    </source>
</evidence>
<keyword evidence="7" id="KW-0479">Metal-binding</keyword>
<dbReference type="SMART" id="SM00647">
    <property type="entry name" value="IBR"/>
    <property type="match status" value="2"/>
</dbReference>
<evidence type="ECO:0000313" key="16">
    <source>
        <dbReference type="Proteomes" id="UP001140206"/>
    </source>
</evidence>
<evidence type="ECO:0000256" key="2">
    <source>
        <dbReference type="ARBA" id="ARBA00001947"/>
    </source>
</evidence>
<dbReference type="InterPro" id="IPR002867">
    <property type="entry name" value="IBR_dom"/>
</dbReference>
<dbReference type="EC" id="2.3.2.31" evidence="5"/>
<comment type="catalytic activity">
    <reaction evidence="1">
        <text>[E2 ubiquitin-conjugating enzyme]-S-ubiquitinyl-L-cysteine + [acceptor protein]-L-lysine = [E2 ubiquitin-conjugating enzyme]-L-cysteine + [acceptor protein]-N(6)-ubiquitinyl-L-lysine.</text>
        <dbReference type="EC" id="2.3.2.31"/>
    </reaction>
</comment>
<comment type="function">
    <text evidence="3">Might act as an E3 ubiquitin-protein ligase, or as part of E3 complex, which accepts ubiquitin from specific E2 ubiquitin-conjugating enzymes and then transfers it to substrates.</text>
</comment>
<comment type="cofactor">
    <cofactor evidence="2">
        <name>Zn(2+)</name>
        <dbReference type="ChEBI" id="CHEBI:29105"/>
    </cofactor>
</comment>
<evidence type="ECO:0000256" key="4">
    <source>
        <dbReference type="ARBA" id="ARBA00005884"/>
    </source>
</evidence>
<proteinExistence type="inferred from homology"/>
<dbReference type="Gene3D" id="3.30.40.10">
    <property type="entry name" value="Zinc/RING finger domain, C3HC4 (zinc finger)"/>
    <property type="match status" value="1"/>
</dbReference>
<evidence type="ECO:0000256" key="10">
    <source>
        <dbReference type="ARBA" id="ARBA00022786"/>
    </source>
</evidence>
<accession>A0AAV8D2Z3</accession>
<feature type="domain" description="RING-type" evidence="14">
    <location>
        <begin position="79"/>
        <end position="285"/>
    </location>
</feature>
<feature type="domain" description="RING-type" evidence="13">
    <location>
        <begin position="83"/>
        <end position="132"/>
    </location>
</feature>
<dbReference type="Pfam" id="PF13445">
    <property type="entry name" value="zf-RING_UBOX"/>
    <property type="match status" value="1"/>
</dbReference>
<dbReference type="GO" id="GO:0016567">
    <property type="term" value="P:protein ubiquitination"/>
    <property type="evidence" value="ECO:0007669"/>
    <property type="project" value="InterPro"/>
</dbReference>
<dbReference type="InterPro" id="IPR031127">
    <property type="entry name" value="E3_UB_ligase_RBR"/>
</dbReference>
<gene>
    <name evidence="15" type="ORF">LUZ62_071487</name>
</gene>
<evidence type="ECO:0000256" key="12">
    <source>
        <dbReference type="PROSITE-ProRule" id="PRU00175"/>
    </source>
</evidence>
<dbReference type="CDD" id="cd22584">
    <property type="entry name" value="Rcat_RBR_unk"/>
    <property type="match status" value="1"/>
</dbReference>
<evidence type="ECO:0000256" key="11">
    <source>
        <dbReference type="ARBA" id="ARBA00022833"/>
    </source>
</evidence>
<dbReference type="Proteomes" id="UP001140206">
    <property type="component" value="Chromosome 4"/>
</dbReference>
<evidence type="ECO:0000313" key="15">
    <source>
        <dbReference type="EMBL" id="KAJ4761112.1"/>
    </source>
</evidence>
<protein>
    <recommendedName>
        <fullName evidence="5">RBR-type E3 ubiquitin transferase</fullName>
        <ecNumber evidence="5">2.3.2.31</ecNumber>
    </recommendedName>
</protein>
<evidence type="ECO:0000256" key="6">
    <source>
        <dbReference type="ARBA" id="ARBA00022679"/>
    </source>
</evidence>
<evidence type="ECO:0000256" key="1">
    <source>
        <dbReference type="ARBA" id="ARBA00001798"/>
    </source>
</evidence>
<dbReference type="Pfam" id="PF01485">
    <property type="entry name" value="IBR"/>
    <property type="match status" value="2"/>
</dbReference>
<keyword evidence="10" id="KW-0833">Ubl conjugation pathway</keyword>
<reference evidence="15" key="1">
    <citation type="submission" date="2022-08" db="EMBL/GenBank/DDBJ databases">
        <authorList>
            <person name="Marques A."/>
        </authorList>
    </citation>
    <scope>NUCLEOTIDE SEQUENCE</scope>
    <source>
        <strain evidence="15">RhyPub2mFocal</strain>
        <tissue evidence="15">Leaves</tissue>
    </source>
</reference>
<keyword evidence="11" id="KW-0862">Zinc</keyword>
<dbReference type="InterPro" id="IPR013083">
    <property type="entry name" value="Znf_RING/FYVE/PHD"/>
</dbReference>
<dbReference type="InterPro" id="IPR001841">
    <property type="entry name" value="Znf_RING"/>
</dbReference>
<comment type="caution">
    <text evidence="15">The sequence shown here is derived from an EMBL/GenBank/DDBJ whole genome shotgun (WGS) entry which is preliminary data.</text>
</comment>
<dbReference type="SUPFAM" id="SSF57850">
    <property type="entry name" value="RING/U-box"/>
    <property type="match status" value="3"/>
</dbReference>
<dbReference type="AlphaFoldDB" id="A0AAV8D2Z3"/>
<dbReference type="PANTHER" id="PTHR11685">
    <property type="entry name" value="RBR FAMILY RING FINGER AND IBR DOMAIN-CONTAINING"/>
    <property type="match status" value="1"/>
</dbReference>
<evidence type="ECO:0000256" key="3">
    <source>
        <dbReference type="ARBA" id="ARBA00003976"/>
    </source>
</evidence>
<keyword evidence="6" id="KW-0808">Transferase</keyword>
<dbReference type="Gene3D" id="1.20.120.1750">
    <property type="match status" value="1"/>
</dbReference>
<dbReference type="GO" id="GO:0061630">
    <property type="term" value="F:ubiquitin protein ligase activity"/>
    <property type="evidence" value="ECO:0007669"/>
    <property type="project" value="UniProtKB-EC"/>
</dbReference>
<keyword evidence="8" id="KW-0677">Repeat</keyword>